<proteinExistence type="predicted"/>
<keyword evidence="2" id="KW-1185">Reference proteome</keyword>
<organism evidence="1 2">
    <name type="scientific">Flaviflexus equikiangi</name>
    <dbReference type="NCBI Taxonomy" id="2758573"/>
    <lineage>
        <taxon>Bacteria</taxon>
        <taxon>Bacillati</taxon>
        <taxon>Actinomycetota</taxon>
        <taxon>Actinomycetes</taxon>
        <taxon>Actinomycetales</taxon>
        <taxon>Actinomycetaceae</taxon>
        <taxon>Flaviflexus</taxon>
    </lineage>
</organism>
<reference evidence="2" key="1">
    <citation type="submission" date="2021-02" db="EMBL/GenBank/DDBJ databases">
        <title>Leucobacter sp. CX169.</title>
        <authorList>
            <person name="Cheng Y."/>
        </authorList>
    </citation>
    <scope>NUCLEOTIDE SEQUENCE [LARGE SCALE GENOMIC DNA]</scope>
    <source>
        <strain evidence="2">JY899</strain>
    </source>
</reference>
<evidence type="ECO:0008006" key="3">
    <source>
        <dbReference type="Google" id="ProtNLM"/>
    </source>
</evidence>
<protein>
    <recommendedName>
        <fullName evidence="3">Peptidase C39-like domain-containing protein</fullName>
    </recommendedName>
</protein>
<comment type="caution">
    <text evidence="1">The sequence shown here is derived from an EMBL/GenBank/DDBJ whole genome shotgun (WGS) entry which is preliminary data.</text>
</comment>
<name>A0ABS2TE79_9ACTO</name>
<gene>
    <name evidence="1" type="ORF">JVW63_04415</name>
</gene>
<sequence>MSGLHLGRIVAAWQRPLTSRPVTGAAPTPRDPVPVTLGGTRVTQVDGTTCGAAVLLMLRASGDETLAAELDANPGMIDSYQREIHADVCRGALGPLSWPRAYGSPPWSLAREARYPGVDYEARAVDDASEHGRAILNAVWHANRRGLPVPLYTGGNLREGLSRAVPRHVVLAVPPAEPVSEASLLIYEPSSGLLHEVPLTDLFARTGPHPALGGWTHIVWAILPRPKKH</sequence>
<dbReference type="EMBL" id="JAFFJS010000002">
    <property type="protein sequence ID" value="MBM9432942.1"/>
    <property type="molecule type" value="Genomic_DNA"/>
</dbReference>
<accession>A0ABS2TE79</accession>
<evidence type="ECO:0000313" key="2">
    <source>
        <dbReference type="Proteomes" id="UP000705983"/>
    </source>
</evidence>
<evidence type="ECO:0000313" key="1">
    <source>
        <dbReference type="EMBL" id="MBM9432942.1"/>
    </source>
</evidence>
<dbReference type="Proteomes" id="UP000705983">
    <property type="component" value="Unassembled WGS sequence"/>
</dbReference>
<dbReference type="RefSeq" id="WP_187996310.1">
    <property type="nucleotide sequence ID" value="NZ_JACEXG010000002.1"/>
</dbReference>